<accession>A0A2I0CS30</accession>
<feature type="signal peptide" evidence="12">
    <location>
        <begin position="1"/>
        <end position="24"/>
    </location>
</feature>
<proteinExistence type="inferred from homology"/>
<comment type="similarity">
    <text evidence="10 11">Belongs to the TonB-dependent receptor family.</text>
</comment>
<evidence type="ECO:0000313" key="15">
    <source>
        <dbReference type="EMBL" id="PKF71938.1"/>
    </source>
</evidence>
<dbReference type="CDD" id="cd01347">
    <property type="entry name" value="ligand_gated_channel"/>
    <property type="match status" value="1"/>
</dbReference>
<keyword evidence="2 10" id="KW-0813">Transport</keyword>
<dbReference type="GO" id="GO:0015344">
    <property type="term" value="F:siderophore uptake transmembrane transporter activity"/>
    <property type="evidence" value="ECO:0007669"/>
    <property type="project" value="TreeGrafter"/>
</dbReference>
<evidence type="ECO:0000259" key="13">
    <source>
        <dbReference type="Pfam" id="PF00593"/>
    </source>
</evidence>
<dbReference type="PROSITE" id="PS52016">
    <property type="entry name" value="TONB_DEPENDENT_REC_3"/>
    <property type="match status" value="1"/>
</dbReference>
<evidence type="ECO:0000256" key="6">
    <source>
        <dbReference type="ARBA" id="ARBA00023065"/>
    </source>
</evidence>
<keyword evidence="6" id="KW-0406">Ion transport</keyword>
<dbReference type="InterPro" id="IPR036942">
    <property type="entry name" value="Beta-barrel_TonB_sf"/>
</dbReference>
<keyword evidence="5 12" id="KW-0732">Signal</keyword>
<dbReference type="InterPro" id="IPR037066">
    <property type="entry name" value="Plug_dom_sf"/>
</dbReference>
<evidence type="ECO:0000256" key="5">
    <source>
        <dbReference type="ARBA" id="ARBA00022729"/>
    </source>
</evidence>
<feature type="chain" id="PRO_5014112381" evidence="12">
    <location>
        <begin position="25"/>
        <end position="713"/>
    </location>
</feature>
<evidence type="ECO:0000256" key="9">
    <source>
        <dbReference type="ARBA" id="ARBA00023237"/>
    </source>
</evidence>
<dbReference type="Proteomes" id="UP000242861">
    <property type="component" value="Unassembled WGS sequence"/>
</dbReference>
<dbReference type="SUPFAM" id="SSF56935">
    <property type="entry name" value="Porins"/>
    <property type="match status" value="1"/>
</dbReference>
<keyword evidence="3 10" id="KW-1134">Transmembrane beta strand</keyword>
<keyword evidence="4 10" id="KW-0812">Transmembrane</keyword>
<reference evidence="16" key="1">
    <citation type="submission" date="2017-12" db="EMBL/GenBank/DDBJ databases">
        <authorList>
            <person name="Yu X.-Y."/>
        </authorList>
    </citation>
    <scope>NUCLEOTIDE SEQUENCE [LARGE SCALE GENOMIC DNA]</scope>
    <source>
        <strain evidence="16">ZYSR67-Z</strain>
    </source>
</reference>
<evidence type="ECO:0000256" key="12">
    <source>
        <dbReference type="SAM" id="SignalP"/>
    </source>
</evidence>
<gene>
    <name evidence="15" type="ORF">CW360_05975</name>
</gene>
<evidence type="ECO:0000256" key="2">
    <source>
        <dbReference type="ARBA" id="ARBA00022448"/>
    </source>
</evidence>
<dbReference type="PANTHER" id="PTHR30069">
    <property type="entry name" value="TONB-DEPENDENT OUTER MEMBRANE RECEPTOR"/>
    <property type="match status" value="1"/>
</dbReference>
<dbReference type="Gene3D" id="2.170.130.10">
    <property type="entry name" value="TonB-dependent receptor, plug domain"/>
    <property type="match status" value="1"/>
</dbReference>
<dbReference type="RefSeq" id="WP_101193074.1">
    <property type="nucleotide sequence ID" value="NZ_PIYS01000006.1"/>
</dbReference>
<dbReference type="Gene3D" id="2.40.170.20">
    <property type="entry name" value="TonB-dependent receptor, beta-barrel domain"/>
    <property type="match status" value="1"/>
</dbReference>
<evidence type="ECO:0000313" key="16">
    <source>
        <dbReference type="Proteomes" id="UP000242861"/>
    </source>
</evidence>
<evidence type="ECO:0000256" key="3">
    <source>
        <dbReference type="ARBA" id="ARBA00022452"/>
    </source>
</evidence>
<organism evidence="15 16">
    <name type="scientific">Pseudomonas fluvialis</name>
    <dbReference type="NCBI Taxonomy" id="1793966"/>
    <lineage>
        <taxon>Bacteria</taxon>
        <taxon>Pseudomonadati</taxon>
        <taxon>Pseudomonadota</taxon>
        <taxon>Gammaproteobacteria</taxon>
        <taxon>Pseudomonadales</taxon>
        <taxon>Pseudomonadaceae</taxon>
        <taxon>Pseudomonas</taxon>
    </lineage>
</organism>
<feature type="domain" description="TonB-dependent receptor-like beta-barrel" evidence="13">
    <location>
        <begin position="236"/>
        <end position="670"/>
    </location>
</feature>
<dbReference type="InterPro" id="IPR000531">
    <property type="entry name" value="Beta-barrel_TonB"/>
</dbReference>
<dbReference type="Pfam" id="PF07715">
    <property type="entry name" value="Plug"/>
    <property type="match status" value="1"/>
</dbReference>
<evidence type="ECO:0000256" key="1">
    <source>
        <dbReference type="ARBA" id="ARBA00004571"/>
    </source>
</evidence>
<comment type="caution">
    <text evidence="15">The sequence shown here is derived from an EMBL/GenBank/DDBJ whole genome shotgun (WGS) entry which is preliminary data.</text>
</comment>
<evidence type="ECO:0000256" key="4">
    <source>
        <dbReference type="ARBA" id="ARBA00022692"/>
    </source>
</evidence>
<dbReference type="GO" id="GO:0044718">
    <property type="term" value="P:siderophore transmembrane transport"/>
    <property type="evidence" value="ECO:0007669"/>
    <property type="project" value="TreeGrafter"/>
</dbReference>
<name>A0A2I0CS30_9PSED</name>
<dbReference type="AlphaFoldDB" id="A0A2I0CS30"/>
<keyword evidence="8 10" id="KW-0472">Membrane</keyword>
<dbReference type="InterPro" id="IPR039426">
    <property type="entry name" value="TonB-dep_rcpt-like"/>
</dbReference>
<evidence type="ECO:0000256" key="8">
    <source>
        <dbReference type="ARBA" id="ARBA00023136"/>
    </source>
</evidence>
<evidence type="ECO:0000256" key="7">
    <source>
        <dbReference type="ARBA" id="ARBA00023077"/>
    </source>
</evidence>
<evidence type="ECO:0000256" key="11">
    <source>
        <dbReference type="RuleBase" id="RU003357"/>
    </source>
</evidence>
<comment type="subcellular location">
    <subcellularLocation>
        <location evidence="1 10">Cell outer membrane</location>
        <topology evidence="1 10">Multi-pass membrane protein</topology>
    </subcellularLocation>
</comment>
<keyword evidence="15" id="KW-0675">Receptor</keyword>
<dbReference type="Pfam" id="PF00593">
    <property type="entry name" value="TonB_dep_Rec_b-barrel"/>
    <property type="match status" value="1"/>
</dbReference>
<evidence type="ECO:0000256" key="10">
    <source>
        <dbReference type="PROSITE-ProRule" id="PRU01360"/>
    </source>
</evidence>
<feature type="domain" description="TonB-dependent receptor plug" evidence="14">
    <location>
        <begin position="45"/>
        <end position="158"/>
    </location>
</feature>
<keyword evidence="9 10" id="KW-0998">Cell outer membrane</keyword>
<dbReference type="EMBL" id="PIYS01000006">
    <property type="protein sequence ID" value="PKF71938.1"/>
    <property type="molecule type" value="Genomic_DNA"/>
</dbReference>
<keyword evidence="7 11" id="KW-0798">TonB box</keyword>
<dbReference type="PANTHER" id="PTHR30069:SF53">
    <property type="entry name" value="COLICIN I RECEPTOR-RELATED"/>
    <property type="match status" value="1"/>
</dbReference>
<evidence type="ECO:0000259" key="14">
    <source>
        <dbReference type="Pfam" id="PF07715"/>
    </source>
</evidence>
<sequence>MRATLTRTALASAIALASSQAALANDNTLQLDQMVVSAAGFEQKITDAPASISVITGEELKKKRVSNIAEALNDVEGVDVSGNAGKTGGLNVSIRGMGDAYTLVLVDGKRQNPAGNVTPNGFGETRFSFLPPVLAIERIEVIRGPMSTLYGSDAMGGVINIITKKVGSEWAGSASVDTTLQEQREYGDTRSTQLYLSGPLVADTLGLQLRGKYQERDSSAISYQDVTGSDISPSMGWNPVESDLYTAGGRLTFTPNADHDLSLDLDQSKQRYDNSKGQLGTLGASGGYERDQRYNREQYQLAHTGRFAFGTLDSSYTRNETETLGRLIPNGTPNRVAGDKRTLDAQNDIFDLKLVSALGSHNLSVGGQWWKAQMTEGLIDDQLEHKMVGLFIEDEWRLRDDLALTLGLRRDDHSEFGGQTSPRAYLVWNTTENWTLKGGVSEGFKAPDLQQLVGGINGFGGQGTIPLLGNPDLQPETSTSSEFGVYFDNLDDFNGNVTLFHNKFKDKIGSEVVVNCEYQNVAGCITVPGGPWLNRGRPGRNQTFSKPINVDEAITKGVEVAGRYHFTAQWNLAANYTYTKTEQEGGPNDGWPLNDTPKHQLNATLNWQTSDRLSTWLKGEYRSERFRRTSPAINYAYNAFGDYKAYTLFHLGGSYQASENLSLSATVYNLFDKDFVSYERYASNAAGTTFEYGNEYNNNQERRRLWLSATYDF</sequence>
<dbReference type="GO" id="GO:0009279">
    <property type="term" value="C:cell outer membrane"/>
    <property type="evidence" value="ECO:0007669"/>
    <property type="project" value="UniProtKB-SubCell"/>
</dbReference>
<dbReference type="InterPro" id="IPR012910">
    <property type="entry name" value="Plug_dom"/>
</dbReference>
<protein>
    <submittedName>
        <fullName evidence="15">TonB-dependent receptor</fullName>
    </submittedName>
</protein>